<proteinExistence type="predicted"/>
<accession>A0A8I0HAK3</accession>
<protein>
    <submittedName>
        <fullName evidence="2">Uncharacterized protein</fullName>
    </submittedName>
</protein>
<dbReference type="EMBL" id="JAABFR010002112">
    <property type="protein sequence ID" value="MBD4339167.1"/>
    <property type="molecule type" value="Genomic_DNA"/>
</dbReference>
<evidence type="ECO:0000313" key="3">
    <source>
        <dbReference type="Proteomes" id="UP000653002"/>
    </source>
</evidence>
<feature type="region of interest" description="Disordered" evidence="1">
    <location>
        <begin position="41"/>
        <end position="62"/>
    </location>
</feature>
<dbReference type="AlphaFoldDB" id="A0A8I0HAK3"/>
<feature type="compositionally biased region" description="Low complexity" evidence="1">
    <location>
        <begin position="51"/>
        <end position="62"/>
    </location>
</feature>
<comment type="caution">
    <text evidence="2">The sequence shown here is derived from an EMBL/GenBank/DDBJ whole genome shotgun (WGS) entry which is preliminary data.</text>
</comment>
<gene>
    <name evidence="2" type="ORF">GUH15_24560</name>
</gene>
<sequence>MQSMLSRGEVSIFKNRVHYLRREGIEYLPVSGLFALSPHHLSQSEKHAANDDQYNAAAQHDT</sequence>
<name>A0A8I0HAK3_XANCI</name>
<dbReference type="Proteomes" id="UP000653002">
    <property type="component" value="Unassembled WGS sequence"/>
</dbReference>
<evidence type="ECO:0000256" key="1">
    <source>
        <dbReference type="SAM" id="MobiDB-lite"/>
    </source>
</evidence>
<evidence type="ECO:0000313" key="2">
    <source>
        <dbReference type="EMBL" id="MBD4339167.1"/>
    </source>
</evidence>
<feature type="non-terminal residue" evidence="2">
    <location>
        <position position="62"/>
    </location>
</feature>
<reference evidence="2" key="1">
    <citation type="submission" date="2020-01" db="EMBL/GenBank/DDBJ databases">
        <authorList>
            <person name="Richard D."/>
        </authorList>
    </citation>
    <scope>NUCLEOTIDE SEQUENCE</scope>
    <source>
        <strain evidence="2">JP541</strain>
    </source>
</reference>
<organism evidence="2 3">
    <name type="scientific">Xanthomonas citri pv. citri</name>
    <dbReference type="NCBI Taxonomy" id="611301"/>
    <lineage>
        <taxon>Bacteria</taxon>
        <taxon>Pseudomonadati</taxon>
        <taxon>Pseudomonadota</taxon>
        <taxon>Gammaproteobacteria</taxon>
        <taxon>Lysobacterales</taxon>
        <taxon>Lysobacteraceae</taxon>
        <taxon>Xanthomonas</taxon>
    </lineage>
</organism>